<evidence type="ECO:0000313" key="2">
    <source>
        <dbReference type="EMBL" id="KAK1519939.1"/>
    </source>
</evidence>
<dbReference type="GeneID" id="85383580"/>
<feature type="region of interest" description="Disordered" evidence="1">
    <location>
        <begin position="82"/>
        <end position="150"/>
    </location>
</feature>
<dbReference type="Proteomes" id="UP001241169">
    <property type="component" value="Unassembled WGS sequence"/>
</dbReference>
<organism evidence="2 3">
    <name type="scientific">Colletotrichum paranaense</name>
    <dbReference type="NCBI Taxonomy" id="1914294"/>
    <lineage>
        <taxon>Eukaryota</taxon>
        <taxon>Fungi</taxon>
        <taxon>Dikarya</taxon>
        <taxon>Ascomycota</taxon>
        <taxon>Pezizomycotina</taxon>
        <taxon>Sordariomycetes</taxon>
        <taxon>Hypocreomycetidae</taxon>
        <taxon>Glomerellales</taxon>
        <taxon>Glomerellaceae</taxon>
        <taxon>Colletotrichum</taxon>
        <taxon>Colletotrichum acutatum species complex</taxon>
    </lineage>
</organism>
<dbReference type="RefSeq" id="XP_060341681.1">
    <property type="nucleotide sequence ID" value="XM_060499681.1"/>
</dbReference>
<sequence length="248" mass="28144">MPFSESFLRKRDGEGRKPGRRTQHLTSPLTAIEDLVLKDSRAFSFEKHLPDGRNPQRRGAAVPTYYVIRNFLNGKWPRQPRRVPMPVRKRSPVAGPKWVSRIRPPPSPPPLFSHTQLQQRKENFRSHSASKASYSPRGPTLTSGHPSVPRFCKQGRKAEGDGRGFQGCRMRMHSTASVDQSFQETDDVTAADPDGERQEPILEPHDVIVPQGLQPQPWMLGVHDHRCIQPKELLLCTCNSTQSIIRHD</sequence>
<name>A0ABQ9RZN8_9PEZI</name>
<feature type="compositionally biased region" description="Basic and acidic residues" evidence="1">
    <location>
        <begin position="7"/>
        <end position="17"/>
    </location>
</feature>
<evidence type="ECO:0000256" key="1">
    <source>
        <dbReference type="SAM" id="MobiDB-lite"/>
    </source>
</evidence>
<keyword evidence="3" id="KW-1185">Reference proteome</keyword>
<dbReference type="EMBL" id="MOPA01000019">
    <property type="protein sequence ID" value="KAK1519939.1"/>
    <property type="molecule type" value="Genomic_DNA"/>
</dbReference>
<feature type="region of interest" description="Disordered" evidence="1">
    <location>
        <begin position="1"/>
        <end position="27"/>
    </location>
</feature>
<comment type="caution">
    <text evidence="2">The sequence shown here is derived from an EMBL/GenBank/DDBJ whole genome shotgun (WGS) entry which is preliminary data.</text>
</comment>
<accession>A0ABQ9RZN8</accession>
<gene>
    <name evidence="2" type="ORF">CPAR01_15432</name>
</gene>
<protein>
    <submittedName>
        <fullName evidence="2">Uncharacterized protein</fullName>
    </submittedName>
</protein>
<proteinExistence type="predicted"/>
<evidence type="ECO:0000313" key="3">
    <source>
        <dbReference type="Proteomes" id="UP001241169"/>
    </source>
</evidence>
<reference evidence="2 3" key="1">
    <citation type="submission" date="2016-10" db="EMBL/GenBank/DDBJ databases">
        <title>The genome sequence of Colletotrichum fioriniae PJ7.</title>
        <authorList>
            <person name="Baroncelli R."/>
        </authorList>
    </citation>
    <scope>NUCLEOTIDE SEQUENCE [LARGE SCALE GENOMIC DNA]</scope>
    <source>
        <strain evidence="2 3">IMI 384185</strain>
    </source>
</reference>